<keyword evidence="2" id="KW-0812">Transmembrane</keyword>
<comment type="caution">
    <text evidence="3">The sequence shown here is derived from an EMBL/GenBank/DDBJ whole genome shotgun (WGS) entry which is preliminary data.</text>
</comment>
<keyword evidence="4" id="KW-1185">Reference proteome</keyword>
<feature type="transmembrane region" description="Helical" evidence="2">
    <location>
        <begin position="53"/>
        <end position="74"/>
    </location>
</feature>
<dbReference type="Proteomes" id="UP001139289">
    <property type="component" value="Unassembled WGS sequence"/>
</dbReference>
<feature type="transmembrane region" description="Helical" evidence="2">
    <location>
        <begin position="101"/>
        <end position="120"/>
    </location>
</feature>
<feature type="compositionally biased region" description="Low complexity" evidence="1">
    <location>
        <begin position="33"/>
        <end position="43"/>
    </location>
</feature>
<protein>
    <submittedName>
        <fullName evidence="3">Uncharacterized protein</fullName>
    </submittedName>
</protein>
<keyword evidence="2" id="KW-0472">Membrane</keyword>
<keyword evidence="2" id="KW-1133">Transmembrane helix</keyword>
<dbReference type="EMBL" id="JAGTTM010000002">
    <property type="protein sequence ID" value="MCC2029457.1"/>
    <property type="molecule type" value="Genomic_DNA"/>
</dbReference>
<dbReference type="InterPro" id="IPR046231">
    <property type="entry name" value="DUF6264"/>
</dbReference>
<feature type="transmembrane region" description="Helical" evidence="2">
    <location>
        <begin position="132"/>
        <end position="155"/>
    </location>
</feature>
<reference evidence="3" key="1">
    <citation type="submission" date="2021-04" db="EMBL/GenBank/DDBJ databases">
        <title>Microbacterium tenobrionis sp. nov. and Microbacterium allomyrinae sp. nov., isolated from larvae of Tenobrio molitor and Allomyrina dichotoma, respectively.</title>
        <authorList>
            <person name="Lee S.D."/>
        </authorList>
    </citation>
    <scope>NUCLEOTIDE SEQUENCE</scope>
    <source>
        <strain evidence="3">YMB-B2</strain>
    </source>
</reference>
<evidence type="ECO:0000256" key="1">
    <source>
        <dbReference type="SAM" id="MobiDB-lite"/>
    </source>
</evidence>
<organism evidence="3 4">
    <name type="scientific">Microbacterium tenebrionis</name>
    <dbReference type="NCBI Taxonomy" id="2830665"/>
    <lineage>
        <taxon>Bacteria</taxon>
        <taxon>Bacillati</taxon>
        <taxon>Actinomycetota</taxon>
        <taxon>Actinomycetes</taxon>
        <taxon>Micrococcales</taxon>
        <taxon>Microbacteriaceae</taxon>
        <taxon>Microbacterium</taxon>
    </lineage>
</organism>
<dbReference type="Pfam" id="PF19779">
    <property type="entry name" value="DUF6264"/>
    <property type="match status" value="1"/>
</dbReference>
<dbReference type="RefSeq" id="WP_175985831.1">
    <property type="nucleotide sequence ID" value="NZ_JAGTTM010000002.1"/>
</dbReference>
<name>A0A9X1S0N5_9MICO</name>
<evidence type="ECO:0000256" key="2">
    <source>
        <dbReference type="SAM" id="Phobius"/>
    </source>
</evidence>
<evidence type="ECO:0000313" key="4">
    <source>
        <dbReference type="Proteomes" id="UP001139289"/>
    </source>
</evidence>
<accession>A0A9X1S0N5</accession>
<feature type="region of interest" description="Disordered" evidence="1">
    <location>
        <begin position="1"/>
        <end position="43"/>
    </location>
</feature>
<dbReference type="AlphaFoldDB" id="A0A9X1S0N5"/>
<proteinExistence type="predicted"/>
<gene>
    <name evidence="3" type="ORF">KEC56_07985</name>
</gene>
<evidence type="ECO:0000313" key="3">
    <source>
        <dbReference type="EMBL" id="MCC2029457.1"/>
    </source>
</evidence>
<sequence>MTERPQYGEFATPEEQRRLAGLPPVEEQPPAPAVAASPEPVAQSREPRRWDRIITIALLVYGVFNVFMTGMSYLDLPGVMNESMRILGIEGEFTNFDQARVWGTIAAIVLVAGWVITALISVRRLRASKLAWWVPLVGAVVTMLVASVCISIPMVGDPAFQAYLAGAGAS</sequence>